<dbReference type="PANTHER" id="PTHR37610">
    <property type="entry name" value="CCHC-TYPE DOMAIN-CONTAINING PROTEIN"/>
    <property type="match status" value="1"/>
</dbReference>
<proteinExistence type="predicted"/>
<sequence length="348" mass="38729">MGDDSIVVTGTSASTPKEARPSRDYSTPITSDKLDGSNYASWSRGARITITSRRMASWINGKKPAPSQDSADYTEWEEDNCLVQSWLLNSMTKPVRALFERGDTAFDIWEAARKTYTVTQNSSRLFQLRQQSILIGQNGESVKVFYEKLHAIWQEIDCLRPHEFNCSTDGARRLKEIEADRVYDFLGGLDPPYDGVRSRILALSPVPPPLEAYAMVMEEDTRQSAMLGGGSLALKVDPARHRPVAPQVATGRPPQKKFGSSAGFCPSASPSLEGPPKCRHCNGDHYSEKCFKEHGYPDWFADYKARMYGPKATYTVTPDEARPPTPSANLCASDTMPGSQDSREDWAW</sequence>
<dbReference type="KEGG" id="pavi:110751450"/>
<name>A0A6P5RS06_PRUAV</name>
<dbReference type="RefSeq" id="XP_021807615.1">
    <property type="nucleotide sequence ID" value="XM_021951923.1"/>
</dbReference>
<feature type="region of interest" description="Disordered" evidence="1">
    <location>
        <begin position="245"/>
        <end position="264"/>
    </location>
</feature>
<evidence type="ECO:0000313" key="3">
    <source>
        <dbReference type="Proteomes" id="UP000515124"/>
    </source>
</evidence>
<dbReference type="PANTHER" id="PTHR37610:SF75">
    <property type="entry name" value="RETROTRANSPOSON COPIA-LIKE N-TERMINAL DOMAIN-CONTAINING PROTEIN"/>
    <property type="match status" value="1"/>
</dbReference>
<evidence type="ECO:0000256" key="1">
    <source>
        <dbReference type="SAM" id="MobiDB-lite"/>
    </source>
</evidence>
<feature type="domain" description="Retrotransposon Copia-like N-terminal" evidence="2">
    <location>
        <begin position="21"/>
        <end position="66"/>
    </location>
</feature>
<accession>A0A6P5RS06</accession>
<keyword evidence="3" id="KW-1185">Reference proteome</keyword>
<dbReference type="AlphaFoldDB" id="A0A6P5RS06"/>
<evidence type="ECO:0000313" key="4">
    <source>
        <dbReference type="RefSeq" id="XP_021807615.1"/>
    </source>
</evidence>
<dbReference type="Pfam" id="PF14244">
    <property type="entry name" value="Retrotran_gag_3"/>
    <property type="match status" value="1"/>
</dbReference>
<feature type="region of interest" description="Disordered" evidence="1">
    <location>
        <begin position="1"/>
        <end position="35"/>
    </location>
</feature>
<dbReference type="Proteomes" id="UP000515124">
    <property type="component" value="Unplaced"/>
</dbReference>
<gene>
    <name evidence="4" type="primary">LOC110751450</name>
</gene>
<organism evidence="3 4">
    <name type="scientific">Prunus avium</name>
    <name type="common">Cherry</name>
    <name type="synonym">Cerasus avium</name>
    <dbReference type="NCBI Taxonomy" id="42229"/>
    <lineage>
        <taxon>Eukaryota</taxon>
        <taxon>Viridiplantae</taxon>
        <taxon>Streptophyta</taxon>
        <taxon>Embryophyta</taxon>
        <taxon>Tracheophyta</taxon>
        <taxon>Spermatophyta</taxon>
        <taxon>Magnoliopsida</taxon>
        <taxon>eudicotyledons</taxon>
        <taxon>Gunneridae</taxon>
        <taxon>Pentapetalae</taxon>
        <taxon>rosids</taxon>
        <taxon>fabids</taxon>
        <taxon>Rosales</taxon>
        <taxon>Rosaceae</taxon>
        <taxon>Amygdaloideae</taxon>
        <taxon>Amygdaleae</taxon>
        <taxon>Prunus</taxon>
    </lineage>
</organism>
<dbReference type="GeneID" id="110751450"/>
<feature type="region of interest" description="Disordered" evidence="1">
    <location>
        <begin position="316"/>
        <end position="348"/>
    </location>
</feature>
<protein>
    <submittedName>
        <fullName evidence="4">Uncharacterized protein LOC110751450</fullName>
    </submittedName>
</protein>
<feature type="compositionally biased region" description="Polar residues" evidence="1">
    <location>
        <begin position="327"/>
        <end position="340"/>
    </location>
</feature>
<dbReference type="InterPro" id="IPR029472">
    <property type="entry name" value="Copia-like_N"/>
</dbReference>
<evidence type="ECO:0000259" key="2">
    <source>
        <dbReference type="Pfam" id="PF14244"/>
    </source>
</evidence>
<reference evidence="4" key="1">
    <citation type="submission" date="2025-08" db="UniProtKB">
        <authorList>
            <consortium name="RefSeq"/>
        </authorList>
    </citation>
    <scope>IDENTIFICATION</scope>
</reference>